<dbReference type="SMART" id="SM00020">
    <property type="entry name" value="Tryp_SPc"/>
    <property type="match status" value="1"/>
</dbReference>
<dbReference type="InterPro" id="IPR043504">
    <property type="entry name" value="Peptidase_S1_PA_chymotrypsin"/>
</dbReference>
<dbReference type="PANTHER" id="PTHR24276:SF91">
    <property type="entry name" value="AT26814P-RELATED"/>
    <property type="match status" value="1"/>
</dbReference>
<dbReference type="CDD" id="cd00190">
    <property type="entry name" value="Tryp_SPc"/>
    <property type="match status" value="1"/>
</dbReference>
<evidence type="ECO:0000256" key="11">
    <source>
        <dbReference type="SAM" id="SignalP"/>
    </source>
</evidence>
<evidence type="ECO:0000313" key="13">
    <source>
        <dbReference type="EMBL" id="CAD7440182.1"/>
    </source>
</evidence>
<protein>
    <recommendedName>
        <fullName evidence="12">Peptidase S1 domain-containing protein</fullName>
    </recommendedName>
</protein>
<feature type="chain" id="PRO_5030900061" description="Peptidase S1 domain-containing protein" evidence="11">
    <location>
        <begin position="17"/>
        <end position="264"/>
    </location>
</feature>
<keyword evidence="4 10" id="KW-0645">Protease</keyword>
<evidence type="ECO:0000256" key="7">
    <source>
        <dbReference type="ARBA" id="ARBA00022825"/>
    </source>
</evidence>
<feature type="signal peptide" evidence="11">
    <location>
        <begin position="1"/>
        <end position="16"/>
    </location>
</feature>
<feature type="domain" description="Peptidase S1" evidence="12">
    <location>
        <begin position="32"/>
        <end position="263"/>
    </location>
</feature>
<sequence length="264" mass="29060">MLLGLCLVLFSGLSKALFTDVSAREIRPFVKIFGGDYAEEGEYPFMLSMEQYGSHFCGASAISDYWAITAAHCLVGTDPEELSLRAGSLTQGKGGTLHQAVEIFIYPKYYNTEYDEDIALVKVKNPFSENGNVEYVKLPDQWEPLEVGSEAMVAGWGLTSMNWGADLSEKLKDVKIIVMNPEKCAENPQNRGVFLITDNMICAAAEGEDTCPGDSGGPVVVREGDQQKLVGLVSWGDGKGDLNNPGIYTRVSQYRLWIFMKTRV</sequence>
<dbReference type="InterPro" id="IPR001314">
    <property type="entry name" value="Peptidase_S1A"/>
</dbReference>
<evidence type="ECO:0000256" key="10">
    <source>
        <dbReference type="RuleBase" id="RU363034"/>
    </source>
</evidence>
<dbReference type="InterPro" id="IPR050430">
    <property type="entry name" value="Peptidase_S1"/>
</dbReference>
<dbReference type="PANTHER" id="PTHR24276">
    <property type="entry name" value="POLYSERASE-RELATED"/>
    <property type="match status" value="1"/>
</dbReference>
<dbReference type="AlphaFoldDB" id="A0A7R9ERR7"/>
<evidence type="ECO:0000256" key="1">
    <source>
        <dbReference type="ARBA" id="ARBA00004613"/>
    </source>
</evidence>
<keyword evidence="8" id="KW-0865">Zymogen</keyword>
<comment type="subcellular location">
    <subcellularLocation>
        <location evidence="1">Secreted</location>
    </subcellularLocation>
</comment>
<dbReference type="EMBL" id="OD564899">
    <property type="protein sequence ID" value="CAD7440182.1"/>
    <property type="molecule type" value="Genomic_DNA"/>
</dbReference>
<evidence type="ECO:0000256" key="6">
    <source>
        <dbReference type="ARBA" id="ARBA00022801"/>
    </source>
</evidence>
<dbReference type="PROSITE" id="PS00135">
    <property type="entry name" value="TRYPSIN_SER"/>
    <property type="match status" value="1"/>
</dbReference>
<dbReference type="FunFam" id="2.40.10.10:FF:000146">
    <property type="entry name" value="Serine protease 53"/>
    <property type="match status" value="1"/>
</dbReference>
<keyword evidence="3" id="KW-0964">Secreted</keyword>
<evidence type="ECO:0000256" key="2">
    <source>
        <dbReference type="ARBA" id="ARBA00007664"/>
    </source>
</evidence>
<reference evidence="13" key="1">
    <citation type="submission" date="2020-11" db="EMBL/GenBank/DDBJ databases">
        <authorList>
            <person name="Tran Van P."/>
        </authorList>
    </citation>
    <scope>NUCLEOTIDE SEQUENCE</scope>
</reference>
<dbReference type="Pfam" id="PF00089">
    <property type="entry name" value="Trypsin"/>
    <property type="match status" value="1"/>
</dbReference>
<keyword evidence="5 11" id="KW-0732">Signal</keyword>
<dbReference type="InterPro" id="IPR009003">
    <property type="entry name" value="Peptidase_S1_PA"/>
</dbReference>
<evidence type="ECO:0000259" key="12">
    <source>
        <dbReference type="PROSITE" id="PS50240"/>
    </source>
</evidence>
<evidence type="ECO:0000256" key="3">
    <source>
        <dbReference type="ARBA" id="ARBA00022525"/>
    </source>
</evidence>
<dbReference type="GO" id="GO:0005576">
    <property type="term" value="C:extracellular region"/>
    <property type="evidence" value="ECO:0007669"/>
    <property type="project" value="UniProtKB-SubCell"/>
</dbReference>
<dbReference type="Gene3D" id="2.40.10.10">
    <property type="entry name" value="Trypsin-like serine proteases"/>
    <property type="match status" value="1"/>
</dbReference>
<keyword evidence="7 10" id="KW-0720">Serine protease</keyword>
<gene>
    <name evidence="13" type="ORF">TBIB3V08_LOCUS2708</name>
</gene>
<name>A0A7R9ERR7_9NEOP</name>
<keyword evidence="6 10" id="KW-0378">Hydrolase</keyword>
<dbReference type="PRINTS" id="PR00722">
    <property type="entry name" value="CHYMOTRYPSIN"/>
</dbReference>
<dbReference type="InterPro" id="IPR001254">
    <property type="entry name" value="Trypsin_dom"/>
</dbReference>
<proteinExistence type="inferred from homology"/>
<accession>A0A7R9ERR7</accession>
<dbReference type="GO" id="GO:0006508">
    <property type="term" value="P:proteolysis"/>
    <property type="evidence" value="ECO:0007669"/>
    <property type="project" value="UniProtKB-KW"/>
</dbReference>
<comment type="similarity">
    <text evidence="2">Belongs to the peptidase S1 family.</text>
</comment>
<evidence type="ECO:0000256" key="9">
    <source>
        <dbReference type="ARBA" id="ARBA00023157"/>
    </source>
</evidence>
<dbReference type="GO" id="GO:0004252">
    <property type="term" value="F:serine-type endopeptidase activity"/>
    <property type="evidence" value="ECO:0007669"/>
    <property type="project" value="InterPro"/>
</dbReference>
<dbReference type="InterPro" id="IPR033116">
    <property type="entry name" value="TRYPSIN_SER"/>
</dbReference>
<dbReference type="PROSITE" id="PS50240">
    <property type="entry name" value="TRYPSIN_DOM"/>
    <property type="match status" value="1"/>
</dbReference>
<dbReference type="InterPro" id="IPR018114">
    <property type="entry name" value="TRYPSIN_HIS"/>
</dbReference>
<dbReference type="PROSITE" id="PS00134">
    <property type="entry name" value="TRYPSIN_HIS"/>
    <property type="match status" value="1"/>
</dbReference>
<keyword evidence="9" id="KW-1015">Disulfide bond</keyword>
<dbReference type="SUPFAM" id="SSF50494">
    <property type="entry name" value="Trypsin-like serine proteases"/>
    <property type="match status" value="1"/>
</dbReference>
<organism evidence="13">
    <name type="scientific">Timema bartmani</name>
    <dbReference type="NCBI Taxonomy" id="61472"/>
    <lineage>
        <taxon>Eukaryota</taxon>
        <taxon>Metazoa</taxon>
        <taxon>Ecdysozoa</taxon>
        <taxon>Arthropoda</taxon>
        <taxon>Hexapoda</taxon>
        <taxon>Insecta</taxon>
        <taxon>Pterygota</taxon>
        <taxon>Neoptera</taxon>
        <taxon>Polyneoptera</taxon>
        <taxon>Phasmatodea</taxon>
        <taxon>Timematodea</taxon>
        <taxon>Timematoidea</taxon>
        <taxon>Timematidae</taxon>
        <taxon>Timema</taxon>
    </lineage>
</organism>
<evidence type="ECO:0000256" key="8">
    <source>
        <dbReference type="ARBA" id="ARBA00023145"/>
    </source>
</evidence>
<evidence type="ECO:0000256" key="5">
    <source>
        <dbReference type="ARBA" id="ARBA00022729"/>
    </source>
</evidence>
<evidence type="ECO:0000256" key="4">
    <source>
        <dbReference type="ARBA" id="ARBA00022670"/>
    </source>
</evidence>